<gene>
    <name evidence="1" type="ORF">GCM10023168_27010</name>
</gene>
<evidence type="ECO:0000313" key="1">
    <source>
        <dbReference type="EMBL" id="GAA4408951.1"/>
    </source>
</evidence>
<dbReference type="Gene3D" id="3.30.450.150">
    <property type="entry name" value="Haem-degrading domain"/>
    <property type="match status" value="1"/>
</dbReference>
<keyword evidence="2" id="KW-1185">Reference proteome</keyword>
<comment type="caution">
    <text evidence="1">The sequence shown here is derived from an EMBL/GenBank/DDBJ whole genome shotgun (WGS) entry which is preliminary data.</text>
</comment>
<dbReference type="PANTHER" id="PTHR34309:SF1">
    <property type="entry name" value="PROTEIN GLCG"/>
    <property type="match status" value="1"/>
</dbReference>
<dbReference type="PANTHER" id="PTHR34309">
    <property type="entry name" value="SLR1406 PROTEIN"/>
    <property type="match status" value="1"/>
</dbReference>
<dbReference type="RefSeq" id="WP_345206880.1">
    <property type="nucleotide sequence ID" value="NZ_BAABGM010000016.1"/>
</dbReference>
<protein>
    <recommendedName>
        <fullName evidence="3">Heme-binding protein</fullName>
    </recommendedName>
</protein>
<dbReference type="InterPro" id="IPR005624">
    <property type="entry name" value="PduO/GlcC-like"/>
</dbReference>
<accession>A0ABP8KL78</accession>
<proteinExistence type="predicted"/>
<evidence type="ECO:0008006" key="3">
    <source>
        <dbReference type="Google" id="ProtNLM"/>
    </source>
</evidence>
<dbReference type="SUPFAM" id="SSF143744">
    <property type="entry name" value="GlcG-like"/>
    <property type="match status" value="1"/>
</dbReference>
<dbReference type="Proteomes" id="UP001500945">
    <property type="component" value="Unassembled WGS sequence"/>
</dbReference>
<dbReference type="EMBL" id="BAABGM010000016">
    <property type="protein sequence ID" value="GAA4408951.1"/>
    <property type="molecule type" value="Genomic_DNA"/>
</dbReference>
<organism evidence="1 2">
    <name type="scientific">Fodinibacter luteus</name>
    <dbReference type="NCBI Taxonomy" id="552064"/>
    <lineage>
        <taxon>Bacteria</taxon>
        <taxon>Bacillati</taxon>
        <taxon>Actinomycetota</taxon>
        <taxon>Actinomycetes</taxon>
        <taxon>Micrococcales</taxon>
        <taxon>Intrasporangiaceae</taxon>
        <taxon>Fodinibacter (ex Wang et al. 2009)</taxon>
    </lineage>
</organism>
<reference evidence="2" key="1">
    <citation type="journal article" date="2019" name="Int. J. Syst. Evol. Microbiol.">
        <title>The Global Catalogue of Microorganisms (GCM) 10K type strain sequencing project: providing services to taxonomists for standard genome sequencing and annotation.</title>
        <authorList>
            <consortium name="The Broad Institute Genomics Platform"/>
            <consortium name="The Broad Institute Genome Sequencing Center for Infectious Disease"/>
            <person name="Wu L."/>
            <person name="Ma J."/>
        </authorList>
    </citation>
    <scope>NUCLEOTIDE SEQUENCE [LARGE SCALE GENOMIC DNA]</scope>
    <source>
        <strain evidence="2">JCM 17809</strain>
    </source>
</reference>
<dbReference type="Pfam" id="PF03928">
    <property type="entry name" value="HbpS-like"/>
    <property type="match status" value="1"/>
</dbReference>
<sequence length="155" mass="15235">MLVRTETVLTYAGARVALDAALARAEEVGGAFNVAVTDRTGGLLAFARMDGAFAVSGSIAQDKAWTVAGFGGIPTDDFYDAIAGEDAVREGIAQRGRVAAFGGGVPVVVDGLLVGAVGASGGSAAQDKAVATAGAAAVASALAHSPASLRAEDTR</sequence>
<evidence type="ECO:0000313" key="2">
    <source>
        <dbReference type="Proteomes" id="UP001500945"/>
    </source>
</evidence>
<dbReference type="InterPro" id="IPR052517">
    <property type="entry name" value="GlcG_carb_metab_protein"/>
</dbReference>
<name>A0ABP8KL78_9MICO</name>
<dbReference type="InterPro" id="IPR038084">
    <property type="entry name" value="PduO/GlcC-like_sf"/>
</dbReference>